<keyword evidence="3" id="KW-0238">DNA-binding</keyword>
<dbReference type="PROSITE" id="PS51293">
    <property type="entry name" value="SANT"/>
    <property type="match status" value="1"/>
</dbReference>
<dbReference type="InterPro" id="IPR009057">
    <property type="entry name" value="Homeodomain-like_sf"/>
</dbReference>
<name>A0ABS8URU0_DATST</name>
<evidence type="ECO:0000256" key="3">
    <source>
        <dbReference type="ARBA" id="ARBA00023125"/>
    </source>
</evidence>
<evidence type="ECO:0000313" key="11">
    <source>
        <dbReference type="Proteomes" id="UP000823775"/>
    </source>
</evidence>
<comment type="caution">
    <text evidence="10">The sequence shown here is derived from an EMBL/GenBank/DDBJ whole genome shotgun (WGS) entry which is preliminary data.</text>
</comment>
<dbReference type="InterPro" id="IPR017930">
    <property type="entry name" value="Myb_dom"/>
</dbReference>
<feature type="compositionally biased region" description="Polar residues" evidence="6">
    <location>
        <begin position="139"/>
        <end position="156"/>
    </location>
</feature>
<evidence type="ECO:0000256" key="6">
    <source>
        <dbReference type="SAM" id="MobiDB-lite"/>
    </source>
</evidence>
<reference evidence="10 11" key="1">
    <citation type="journal article" date="2021" name="BMC Genomics">
        <title>Datura genome reveals duplications of psychoactive alkaloid biosynthetic genes and high mutation rate following tissue culture.</title>
        <authorList>
            <person name="Rajewski A."/>
            <person name="Carter-House D."/>
            <person name="Stajich J."/>
            <person name="Litt A."/>
        </authorList>
    </citation>
    <scope>NUCLEOTIDE SEQUENCE [LARGE SCALE GENOMIC DNA]</scope>
    <source>
        <strain evidence="10">AR-01</strain>
    </source>
</reference>
<feature type="compositionally biased region" description="Basic and acidic residues" evidence="6">
    <location>
        <begin position="1"/>
        <end position="21"/>
    </location>
</feature>
<evidence type="ECO:0000313" key="10">
    <source>
        <dbReference type="EMBL" id="MCD9560795.1"/>
    </source>
</evidence>
<dbReference type="Pfam" id="PF00249">
    <property type="entry name" value="Myb_DNA-binding"/>
    <property type="match status" value="1"/>
</dbReference>
<protein>
    <submittedName>
        <fullName evidence="10">Uncharacterized protein</fullName>
    </submittedName>
</protein>
<dbReference type="InterPro" id="IPR017884">
    <property type="entry name" value="SANT_dom"/>
</dbReference>
<dbReference type="PANTHER" id="PTHR44191:SF45">
    <property type="entry name" value="TRANSCRIPTION FACTOR MYB1R1-LIKE"/>
    <property type="match status" value="1"/>
</dbReference>
<accession>A0ABS8URU0</accession>
<evidence type="ECO:0000259" key="7">
    <source>
        <dbReference type="PROSITE" id="PS50090"/>
    </source>
</evidence>
<keyword evidence="2" id="KW-0805">Transcription regulation</keyword>
<feature type="region of interest" description="Disordered" evidence="6">
    <location>
        <begin position="213"/>
        <end position="232"/>
    </location>
</feature>
<feature type="domain" description="Myb-like" evidence="7">
    <location>
        <begin position="60"/>
        <end position="112"/>
    </location>
</feature>
<dbReference type="InterPro" id="IPR052245">
    <property type="entry name" value="Plant_Stress_Dev_TF"/>
</dbReference>
<keyword evidence="11" id="KW-1185">Reference proteome</keyword>
<evidence type="ECO:0000259" key="8">
    <source>
        <dbReference type="PROSITE" id="PS51293"/>
    </source>
</evidence>
<dbReference type="Gene3D" id="1.10.10.60">
    <property type="entry name" value="Homeodomain-like"/>
    <property type="match status" value="1"/>
</dbReference>
<evidence type="ECO:0000256" key="1">
    <source>
        <dbReference type="ARBA" id="ARBA00004123"/>
    </source>
</evidence>
<organism evidence="10 11">
    <name type="scientific">Datura stramonium</name>
    <name type="common">Jimsonweed</name>
    <name type="synonym">Common thornapple</name>
    <dbReference type="NCBI Taxonomy" id="4076"/>
    <lineage>
        <taxon>Eukaryota</taxon>
        <taxon>Viridiplantae</taxon>
        <taxon>Streptophyta</taxon>
        <taxon>Embryophyta</taxon>
        <taxon>Tracheophyta</taxon>
        <taxon>Spermatophyta</taxon>
        <taxon>Magnoliopsida</taxon>
        <taxon>eudicotyledons</taxon>
        <taxon>Gunneridae</taxon>
        <taxon>Pentapetalae</taxon>
        <taxon>asterids</taxon>
        <taxon>lamiids</taxon>
        <taxon>Solanales</taxon>
        <taxon>Solanaceae</taxon>
        <taxon>Solanoideae</taxon>
        <taxon>Datureae</taxon>
        <taxon>Datura</taxon>
    </lineage>
</organism>
<evidence type="ECO:0000259" key="9">
    <source>
        <dbReference type="PROSITE" id="PS51294"/>
    </source>
</evidence>
<feature type="region of interest" description="Disordered" evidence="6">
    <location>
        <begin position="139"/>
        <end position="170"/>
    </location>
</feature>
<dbReference type="EMBL" id="JACEIK010002379">
    <property type="protein sequence ID" value="MCD9560795.1"/>
    <property type="molecule type" value="Genomic_DNA"/>
</dbReference>
<evidence type="ECO:0000256" key="5">
    <source>
        <dbReference type="ARBA" id="ARBA00023242"/>
    </source>
</evidence>
<feature type="domain" description="SANT" evidence="8">
    <location>
        <begin position="63"/>
        <end position="116"/>
    </location>
</feature>
<gene>
    <name evidence="10" type="ORF">HAX54_019590</name>
</gene>
<dbReference type="SMART" id="SM00717">
    <property type="entry name" value="SANT"/>
    <property type="match status" value="1"/>
</dbReference>
<feature type="domain" description="HTH myb-type" evidence="9">
    <location>
        <begin position="60"/>
        <end position="116"/>
    </location>
</feature>
<dbReference type="PROSITE" id="PS51294">
    <property type="entry name" value="HTH_MYB"/>
    <property type="match status" value="1"/>
</dbReference>
<dbReference type="NCBIfam" id="TIGR01557">
    <property type="entry name" value="myb_SHAQKYF"/>
    <property type="match status" value="1"/>
</dbReference>
<comment type="subcellular location">
    <subcellularLocation>
        <location evidence="1">Nucleus</location>
    </subcellularLocation>
</comment>
<keyword evidence="4" id="KW-0804">Transcription</keyword>
<dbReference type="Proteomes" id="UP000823775">
    <property type="component" value="Unassembled WGS sequence"/>
</dbReference>
<keyword evidence="5" id="KW-0539">Nucleus</keyword>
<evidence type="ECO:0000256" key="4">
    <source>
        <dbReference type="ARBA" id="ARBA00023163"/>
    </source>
</evidence>
<dbReference type="SUPFAM" id="SSF46689">
    <property type="entry name" value="Homeodomain-like"/>
    <property type="match status" value="1"/>
</dbReference>
<dbReference type="PANTHER" id="PTHR44191">
    <property type="entry name" value="TRANSCRIPTION FACTOR KUA1"/>
    <property type="match status" value="1"/>
</dbReference>
<dbReference type="InterPro" id="IPR001005">
    <property type="entry name" value="SANT/Myb"/>
</dbReference>
<sequence>MAKEIHSGRTGDTSRTKKENIKNNSIRLFGVEITENNVSSCGKESESTSAAMEGRNLLMNSSSKGRRWSEDEQRAFLIGLKKLGKGNWVGIARDFVPSRTPTQVASHAQKYFDRQKDNNKRAPKRHNCSSVFDINLDQESSRNTCPSPTNQSFIKKSNSKGKETTPISPMPVSYRVPPNASLPWVSFNGSYVYAYVPMPNYYHFAKVCAPSSTNATSSQSNSASLDNLDLTL</sequence>
<feature type="region of interest" description="Disordered" evidence="6">
    <location>
        <begin position="1"/>
        <end position="23"/>
    </location>
</feature>
<dbReference type="PROSITE" id="PS50090">
    <property type="entry name" value="MYB_LIKE"/>
    <property type="match status" value="1"/>
</dbReference>
<evidence type="ECO:0000256" key="2">
    <source>
        <dbReference type="ARBA" id="ARBA00023015"/>
    </source>
</evidence>
<dbReference type="CDD" id="cd00167">
    <property type="entry name" value="SANT"/>
    <property type="match status" value="1"/>
</dbReference>
<dbReference type="InterPro" id="IPR006447">
    <property type="entry name" value="Myb_dom_plants"/>
</dbReference>
<proteinExistence type="predicted"/>